<name>A0AC61PPS3_9FIRM</name>
<protein>
    <submittedName>
        <fullName evidence="1">Simple sugar transport system ATP-binding protein</fullName>
    </submittedName>
</protein>
<organism evidence="1 2">
    <name type="scientific">Aristaeella lactis</name>
    <dbReference type="NCBI Taxonomy" id="3046383"/>
    <lineage>
        <taxon>Bacteria</taxon>
        <taxon>Bacillati</taxon>
        <taxon>Bacillota</taxon>
        <taxon>Clostridia</taxon>
        <taxon>Eubacteriales</taxon>
        <taxon>Aristaeellaceae</taxon>
        <taxon>Aristaeella</taxon>
    </lineage>
</organism>
<keyword evidence="1" id="KW-0762">Sugar transport</keyword>
<keyword evidence="1" id="KW-0067">ATP-binding</keyword>
<keyword evidence="1" id="KW-0813">Transport</keyword>
<accession>A0AC61PPS3</accession>
<dbReference type="Proteomes" id="UP000192328">
    <property type="component" value="Unassembled WGS sequence"/>
</dbReference>
<proteinExistence type="predicted"/>
<comment type="caution">
    <text evidence="1">The sequence shown here is derived from an EMBL/GenBank/DDBJ whole genome shotgun (WGS) entry which is preliminary data.</text>
</comment>
<reference evidence="1" key="1">
    <citation type="submission" date="2017-04" db="EMBL/GenBank/DDBJ databases">
        <authorList>
            <person name="Varghese N."/>
            <person name="Submissions S."/>
        </authorList>
    </citation>
    <scope>NUCLEOTIDE SEQUENCE</scope>
    <source>
        <strain evidence="1">WTE2008</strain>
    </source>
</reference>
<evidence type="ECO:0000313" key="1">
    <source>
        <dbReference type="EMBL" id="SMC82960.1"/>
    </source>
</evidence>
<gene>
    <name evidence="1" type="ORF">SAMN06297397_2753</name>
</gene>
<keyword evidence="1" id="KW-0547">Nucleotide-binding</keyword>
<evidence type="ECO:0000313" key="2">
    <source>
        <dbReference type="Proteomes" id="UP000192328"/>
    </source>
</evidence>
<keyword evidence="2" id="KW-1185">Reference proteome</keyword>
<dbReference type="EMBL" id="FWXZ01000007">
    <property type="protein sequence ID" value="SMC82960.1"/>
    <property type="molecule type" value="Genomic_DNA"/>
</dbReference>
<sequence>MEKQLALQMRGITKRFGSIVANNHVDLDVYQGEILAVLGENGCGKTTLMNMIAGIYFPDEGQILIGGKEVVIRSPKDAFDHKIGMIHQHFKLVDLFTAAENVVLGNESKEKYNLKAVNAQVAQIAERYGFRLDPAKKIYDMSVSEKQTVEIIKVLYRGADILILDEPTAVLTPQEITRLFDVLRRMKEDGKSIIIITHKLNEVMEVSDRVAILRRGEHIATVNTAETSEAELTEMMVGKKIDLNIHRSNPVNAIPRLIVEGLNLYNAEGVHVLKDISFTANGGEILGIAGIAGSGQRELLESISGLQPVASGTITFNNPKKNRPVSFYHKSMKQVRALAEKGAFHDRNMNDVTFHGMSNKAVRKWVQNGDVLFREDEVMNLRDKTPLEIRQLGVHLSFVPEDRLGMGLVGSMDITDNMMLRSYRKGKLGFLNRKKPKAQAEEIIKELEVSTPGVSTPVRRLSGGNVQKVLVGREIAYTPKVLMAAYPVRGLDINSSYTIYNLLNRQKENGVAVIYVGEDLDVLLELCDRIMVINGGAVTGIVDARTTTKEEIGLLMTKTDERKEEDA</sequence>